<comment type="similarity">
    <text evidence="2">Belongs to the iron/ascorbate-dependent oxidoreductase family.</text>
</comment>
<dbReference type="Gene3D" id="2.60.120.620">
    <property type="entry name" value="q2cbj1_9rhob like domain"/>
    <property type="match status" value="1"/>
</dbReference>
<dbReference type="Pfam" id="PF05721">
    <property type="entry name" value="PhyH"/>
    <property type="match status" value="1"/>
</dbReference>
<dbReference type="SUPFAM" id="SSF51197">
    <property type="entry name" value="Clavaminate synthase-like"/>
    <property type="match status" value="1"/>
</dbReference>
<dbReference type="GO" id="GO:0005506">
    <property type="term" value="F:iron ion binding"/>
    <property type="evidence" value="ECO:0007669"/>
    <property type="project" value="UniProtKB-ARBA"/>
</dbReference>
<dbReference type="GO" id="GO:0016706">
    <property type="term" value="F:2-oxoglutarate-dependent dioxygenase activity"/>
    <property type="evidence" value="ECO:0007669"/>
    <property type="project" value="UniProtKB-ARBA"/>
</dbReference>
<name>A0A7C4LLG8_9PLAN</name>
<keyword evidence="2" id="KW-0560">Oxidoreductase</keyword>
<dbReference type="PANTHER" id="PTHR20883:SF48">
    <property type="entry name" value="ECTOINE DIOXYGENASE"/>
    <property type="match status" value="1"/>
</dbReference>
<keyword evidence="2" id="KW-0479">Metal-binding</keyword>
<dbReference type="InterPro" id="IPR005123">
    <property type="entry name" value="Oxoglu/Fe-dep_dioxygenase_dom"/>
</dbReference>
<dbReference type="AlphaFoldDB" id="A0A7C4LLG8"/>
<proteinExistence type="inferred from homology"/>
<gene>
    <name evidence="4" type="ORF">ENS64_11110</name>
</gene>
<protein>
    <submittedName>
        <fullName evidence="4">Phytanoyl-CoA dioxygenase family protein</fullName>
    </submittedName>
</protein>
<evidence type="ECO:0000256" key="1">
    <source>
        <dbReference type="ARBA" id="ARBA00001954"/>
    </source>
</evidence>
<keyword evidence="2" id="KW-0408">Iron</keyword>
<dbReference type="EMBL" id="DSVQ01000015">
    <property type="protein sequence ID" value="HGT39793.1"/>
    <property type="molecule type" value="Genomic_DNA"/>
</dbReference>
<dbReference type="PANTHER" id="PTHR20883">
    <property type="entry name" value="PHYTANOYL-COA DIOXYGENASE DOMAIN CONTAINING 1"/>
    <property type="match status" value="1"/>
</dbReference>
<feature type="domain" description="Fe2OG dioxygenase" evidence="3">
    <location>
        <begin position="85"/>
        <end position="228"/>
    </location>
</feature>
<evidence type="ECO:0000313" key="4">
    <source>
        <dbReference type="EMBL" id="HGT39793.1"/>
    </source>
</evidence>
<dbReference type="InterPro" id="IPR008775">
    <property type="entry name" value="Phytyl_CoA_dOase-like"/>
</dbReference>
<comment type="caution">
    <text evidence="4">The sequence shown here is derived from an EMBL/GenBank/DDBJ whole genome shotgun (WGS) entry which is preliminary data.</text>
</comment>
<evidence type="ECO:0000259" key="3">
    <source>
        <dbReference type="PROSITE" id="PS51471"/>
    </source>
</evidence>
<evidence type="ECO:0000256" key="2">
    <source>
        <dbReference type="RuleBase" id="RU003682"/>
    </source>
</evidence>
<dbReference type="PROSITE" id="PS51471">
    <property type="entry name" value="FE2OG_OXY"/>
    <property type="match status" value="1"/>
</dbReference>
<organism evidence="4">
    <name type="scientific">Schlesneria paludicola</name>
    <dbReference type="NCBI Taxonomy" id="360056"/>
    <lineage>
        <taxon>Bacteria</taxon>
        <taxon>Pseudomonadati</taxon>
        <taxon>Planctomycetota</taxon>
        <taxon>Planctomycetia</taxon>
        <taxon>Planctomycetales</taxon>
        <taxon>Planctomycetaceae</taxon>
        <taxon>Schlesneria</taxon>
    </lineage>
</organism>
<sequence length="274" mass="30995">MRHLPFSAADVARFHADGFLIVPQLLDAEEIGLLRQIAKADQELQRDVGSRADGEGGAVKLVVRNDLPHDTIYGAIVRSARIVLPMEQLLGDEVYHYHHKMILKEARVGGAWAWHQDYGYWYNNGCLWPDMASCLIAVDRATRENGCLQVVRGSHKLGRIDHGKVGDQTGADAERVAEIVKRLETVHVELEPGSAVFFHGNTLHRSDQNKSEHPRWAFICCYNTRHNDPYKESKHPRYAPLEVWDDARVREVGQAHWSRLLSGLEGRTEAARRG</sequence>
<accession>A0A7C4LLG8</accession>
<reference evidence="4" key="1">
    <citation type="journal article" date="2020" name="mSystems">
        <title>Genome- and Community-Level Interaction Insights into Carbon Utilization and Element Cycling Functions of Hydrothermarchaeota in Hydrothermal Sediment.</title>
        <authorList>
            <person name="Zhou Z."/>
            <person name="Liu Y."/>
            <person name="Xu W."/>
            <person name="Pan J."/>
            <person name="Luo Z.H."/>
            <person name="Li M."/>
        </authorList>
    </citation>
    <scope>NUCLEOTIDE SEQUENCE [LARGE SCALE GENOMIC DNA]</scope>
    <source>
        <strain evidence="4">SpSt-508</strain>
    </source>
</reference>
<comment type="cofactor">
    <cofactor evidence="1">
        <name>Fe(2+)</name>
        <dbReference type="ChEBI" id="CHEBI:29033"/>
    </cofactor>
</comment>
<keyword evidence="4" id="KW-0223">Dioxygenase</keyword>